<dbReference type="GeneID" id="59333326"/>
<feature type="chain" id="PRO_5034921553" evidence="1">
    <location>
        <begin position="20"/>
        <end position="489"/>
    </location>
</feature>
<protein>
    <submittedName>
        <fullName evidence="2">Uncharacterized protein</fullName>
    </submittedName>
</protein>
<evidence type="ECO:0000313" key="3">
    <source>
        <dbReference type="Proteomes" id="UP000593566"/>
    </source>
</evidence>
<name>A0A8H6F8H3_9LECA</name>
<reference evidence="2 3" key="1">
    <citation type="journal article" date="2020" name="Genomics">
        <title>Complete, high-quality genomes from long-read metagenomic sequencing of two wolf lichen thalli reveals enigmatic genome architecture.</title>
        <authorList>
            <person name="McKenzie S.K."/>
            <person name="Walston R.F."/>
            <person name="Allen J.L."/>
        </authorList>
    </citation>
    <scope>NUCLEOTIDE SEQUENCE [LARGE SCALE GENOMIC DNA]</scope>
    <source>
        <strain evidence="2">WasteWater1</strain>
    </source>
</reference>
<evidence type="ECO:0000313" key="2">
    <source>
        <dbReference type="EMBL" id="KAF6219095.1"/>
    </source>
</evidence>
<accession>A0A8H6F8H3</accession>
<dbReference type="RefSeq" id="XP_037148530.1">
    <property type="nucleotide sequence ID" value="XM_037295832.1"/>
</dbReference>
<dbReference type="Proteomes" id="UP000593566">
    <property type="component" value="Unassembled WGS sequence"/>
</dbReference>
<keyword evidence="1" id="KW-0732">Signal</keyword>
<sequence>MLSKILIIAFAQSAYFAAAAPAANLPTNFDPEQFSIQPDNGGGPQDDCGNGPITLDVNTWNSHNMDALVQQFWDSGISNSNFDFHQAFASNYTDDLSCPDSFNNCVGDPSACNALSGSSYAKEQGWLGIKSILNVQAFFLQIEKVVSNAADGITGALFDFQTKFNPPDPPKSLSWVRTALSVTASVIGVGLSSISAIADSNLSAVAAAAYAAAASNSVTLVNNEAITDGTINASDITQVSDQWNNYKTALLSQIDNAHSATFSNGQYNGHAGARIIDYMSGGDFAGSSLVSAYESGEGNVQTLIESLMASKLLEATWIAQGAFIIFIPNVTNVCSKWKTNAGDNGERRLCAPEGMYLLNRYDATSGVGIATGMDPATVASWAGYNIDIHDLIQSSASIYQNHGLGASANMYDFVDFIKSYQSDPGAVFQQQGMFTVPVCQLQSYDWKQSDNMGLTTPPCDCLTATDKWGNKFMDATSTDIQNWINSKCP</sequence>
<organism evidence="2 3">
    <name type="scientific">Letharia lupina</name>
    <dbReference type="NCBI Taxonomy" id="560253"/>
    <lineage>
        <taxon>Eukaryota</taxon>
        <taxon>Fungi</taxon>
        <taxon>Dikarya</taxon>
        <taxon>Ascomycota</taxon>
        <taxon>Pezizomycotina</taxon>
        <taxon>Lecanoromycetes</taxon>
        <taxon>OSLEUM clade</taxon>
        <taxon>Lecanoromycetidae</taxon>
        <taxon>Lecanorales</taxon>
        <taxon>Lecanorineae</taxon>
        <taxon>Parmeliaceae</taxon>
        <taxon>Letharia</taxon>
    </lineage>
</organism>
<feature type="signal peptide" evidence="1">
    <location>
        <begin position="1"/>
        <end position="19"/>
    </location>
</feature>
<keyword evidence="3" id="KW-1185">Reference proteome</keyword>
<dbReference type="AlphaFoldDB" id="A0A8H6F8H3"/>
<gene>
    <name evidence="2" type="ORF">HO133_004920</name>
</gene>
<proteinExistence type="predicted"/>
<comment type="caution">
    <text evidence="2">The sequence shown here is derived from an EMBL/GenBank/DDBJ whole genome shotgun (WGS) entry which is preliminary data.</text>
</comment>
<evidence type="ECO:0000256" key="1">
    <source>
        <dbReference type="SAM" id="SignalP"/>
    </source>
</evidence>
<dbReference type="EMBL" id="JACCJB010000020">
    <property type="protein sequence ID" value="KAF6219095.1"/>
    <property type="molecule type" value="Genomic_DNA"/>
</dbReference>